<reference evidence="6 7" key="2">
    <citation type="journal article" date="2009" name="BMC Microbiol.">
        <title>The genome sequence of Geobacter metallireducens: features of metabolism, physiology and regulation common and dissimilar to Geobacter sulfurreducens.</title>
        <authorList>
            <person name="Aklujkar M."/>
            <person name="Krushkal J."/>
            <person name="DiBartolo G."/>
            <person name="Lapidus A."/>
            <person name="Land M.L."/>
            <person name="Lovley D.R."/>
        </authorList>
    </citation>
    <scope>NUCLEOTIDE SEQUENCE [LARGE SCALE GENOMIC DNA]</scope>
    <source>
        <strain evidence="7">ATCC 53774 / DSM 7210 / GS-15</strain>
    </source>
</reference>
<reference evidence="6 7" key="1">
    <citation type="submission" date="2005-10" db="EMBL/GenBank/DDBJ databases">
        <title>Complete sequence of Geobacter metallireducens GS-15.</title>
        <authorList>
            <consortium name="US DOE Joint Genome Institute"/>
            <person name="Copeland A."/>
            <person name="Lucas S."/>
            <person name="Lapidus A."/>
            <person name="Barry K."/>
            <person name="Detter J.C."/>
            <person name="Glavina T."/>
            <person name="Hammon N."/>
            <person name="Israni S."/>
            <person name="Pitluck S."/>
            <person name="Di Bartolo G."/>
            <person name="Chain P."/>
            <person name="Schmutz J."/>
            <person name="Larimer F."/>
            <person name="Land M."/>
            <person name="Kyrpides N."/>
            <person name="Ivanova N."/>
            <person name="Richardson P."/>
        </authorList>
    </citation>
    <scope>NUCLEOTIDE SEQUENCE [LARGE SCALE GENOMIC DNA]</scope>
    <source>
        <strain evidence="7">ATCC 53774 / DSM 7210 / GS-15</strain>
    </source>
</reference>
<dbReference type="Gene3D" id="3.90.180.10">
    <property type="entry name" value="Medium-chain alcohol dehydrogenases, catalytic domain"/>
    <property type="match status" value="1"/>
</dbReference>
<dbReference type="SUPFAM" id="SSF50129">
    <property type="entry name" value="GroES-like"/>
    <property type="match status" value="1"/>
</dbReference>
<dbReference type="CDD" id="cd08262">
    <property type="entry name" value="Zn_ADH8"/>
    <property type="match status" value="1"/>
</dbReference>
<organism evidence="6 7">
    <name type="scientific">Geobacter metallireducens (strain ATCC 53774 / DSM 7210 / GS-15)</name>
    <dbReference type="NCBI Taxonomy" id="269799"/>
    <lineage>
        <taxon>Bacteria</taxon>
        <taxon>Pseudomonadati</taxon>
        <taxon>Thermodesulfobacteriota</taxon>
        <taxon>Desulfuromonadia</taxon>
        <taxon>Geobacterales</taxon>
        <taxon>Geobacteraceae</taxon>
        <taxon>Geobacter</taxon>
    </lineage>
</organism>
<dbReference type="PROSITE" id="PS00059">
    <property type="entry name" value="ADH_ZINC"/>
    <property type="match status" value="1"/>
</dbReference>
<name>Q39TG2_GEOMG</name>
<sequence length="340" mass="36116">MRAAVFHQIGKPLAIESLNDPIPLDGEVIVNVKACGICGTDIHATADKEMRLADGTVLGHEFAGEIVEVGPQVAVGWAQGDRLCTLPYIGCGHCLACLTGMPWQCKLKKVIGIQTAGGFAEYARVHVNEAVRLPVSVSWQEGALVEPLAIGLHAVRLSRGVAGKSVLVTGAGPIGLAVALWCRFFGARQVVVSEFDPERSKMALAMGATHAVDAKADVGAQYQEITGELPELIFECVGIPGLIAQCVDRAAFGAEIVVVGFCMRPDTFVPALAMLKEITVKFSIGNNKSDFQFIVDMLSSGRISVKPMITAAVSLDDLPKTFESLRTPGEHCKVVVEPGR</sequence>
<keyword evidence="3" id="KW-0560">Oxidoreductase</keyword>
<dbReference type="HOGENOM" id="CLU_026673_11_0_7"/>
<evidence type="ECO:0000256" key="4">
    <source>
        <dbReference type="RuleBase" id="RU361277"/>
    </source>
</evidence>
<dbReference type="SMART" id="SM00829">
    <property type="entry name" value="PKS_ER"/>
    <property type="match status" value="1"/>
</dbReference>
<evidence type="ECO:0000259" key="5">
    <source>
        <dbReference type="SMART" id="SM00829"/>
    </source>
</evidence>
<protein>
    <submittedName>
        <fullName evidence="6">Zinc-dependent alcohol dehydrogenase</fullName>
    </submittedName>
</protein>
<accession>Q39TG2</accession>
<dbReference type="Pfam" id="PF08240">
    <property type="entry name" value="ADH_N"/>
    <property type="match status" value="1"/>
</dbReference>
<comment type="similarity">
    <text evidence="4">Belongs to the zinc-containing alcohol dehydrogenase family.</text>
</comment>
<dbReference type="SUPFAM" id="SSF51735">
    <property type="entry name" value="NAD(P)-binding Rossmann-fold domains"/>
    <property type="match status" value="1"/>
</dbReference>
<dbReference type="PANTHER" id="PTHR43401:SF2">
    <property type="entry name" value="L-THREONINE 3-DEHYDROGENASE"/>
    <property type="match status" value="1"/>
</dbReference>
<dbReference type="KEGG" id="gme:Gmet_2235"/>
<keyword evidence="2 4" id="KW-0862">Zinc</keyword>
<dbReference type="InterPro" id="IPR036291">
    <property type="entry name" value="NAD(P)-bd_dom_sf"/>
</dbReference>
<dbReference type="AlphaFoldDB" id="Q39TG2"/>
<dbReference type="PANTHER" id="PTHR43401">
    <property type="entry name" value="L-THREONINE 3-DEHYDROGENASE"/>
    <property type="match status" value="1"/>
</dbReference>
<dbReference type="Pfam" id="PF00107">
    <property type="entry name" value="ADH_zinc_N"/>
    <property type="match status" value="1"/>
</dbReference>
<comment type="cofactor">
    <cofactor evidence="4">
        <name>Zn(2+)</name>
        <dbReference type="ChEBI" id="CHEBI:29105"/>
    </cofactor>
</comment>
<evidence type="ECO:0000256" key="3">
    <source>
        <dbReference type="ARBA" id="ARBA00023002"/>
    </source>
</evidence>
<dbReference type="InterPro" id="IPR011032">
    <property type="entry name" value="GroES-like_sf"/>
</dbReference>
<dbReference type="InterPro" id="IPR013149">
    <property type="entry name" value="ADH-like_C"/>
</dbReference>
<gene>
    <name evidence="6" type="ordered locus">Gmet_2235</name>
</gene>
<keyword evidence="7" id="KW-1185">Reference proteome</keyword>
<feature type="domain" description="Enoyl reductase (ER)" evidence="5">
    <location>
        <begin position="10"/>
        <end position="336"/>
    </location>
</feature>
<dbReference type="InterPro" id="IPR020843">
    <property type="entry name" value="ER"/>
</dbReference>
<evidence type="ECO:0000313" key="7">
    <source>
        <dbReference type="Proteomes" id="UP000007073"/>
    </source>
</evidence>
<dbReference type="InterPro" id="IPR050129">
    <property type="entry name" value="Zn_alcohol_dh"/>
</dbReference>
<dbReference type="RefSeq" id="WP_011365990.1">
    <property type="nucleotide sequence ID" value="NC_007517.1"/>
</dbReference>
<dbReference type="EMBL" id="CP000148">
    <property type="protein sequence ID" value="ABB32462.1"/>
    <property type="molecule type" value="Genomic_DNA"/>
</dbReference>
<evidence type="ECO:0000256" key="1">
    <source>
        <dbReference type="ARBA" id="ARBA00022723"/>
    </source>
</evidence>
<dbReference type="STRING" id="269799.Gmet_2235"/>
<dbReference type="Gene3D" id="3.40.50.720">
    <property type="entry name" value="NAD(P)-binding Rossmann-like Domain"/>
    <property type="match status" value="1"/>
</dbReference>
<keyword evidence="1 4" id="KW-0479">Metal-binding</keyword>
<dbReference type="eggNOG" id="COG1063">
    <property type="taxonomic scope" value="Bacteria"/>
</dbReference>
<dbReference type="GO" id="GO:0016616">
    <property type="term" value="F:oxidoreductase activity, acting on the CH-OH group of donors, NAD or NADP as acceptor"/>
    <property type="evidence" value="ECO:0007669"/>
    <property type="project" value="UniProtKB-ARBA"/>
</dbReference>
<dbReference type="Proteomes" id="UP000007073">
    <property type="component" value="Chromosome"/>
</dbReference>
<evidence type="ECO:0000256" key="2">
    <source>
        <dbReference type="ARBA" id="ARBA00022833"/>
    </source>
</evidence>
<evidence type="ECO:0000313" key="6">
    <source>
        <dbReference type="EMBL" id="ABB32462.1"/>
    </source>
</evidence>
<dbReference type="InterPro" id="IPR002328">
    <property type="entry name" value="ADH_Zn_CS"/>
</dbReference>
<proteinExistence type="inferred from homology"/>
<dbReference type="InterPro" id="IPR013154">
    <property type="entry name" value="ADH-like_N"/>
</dbReference>
<dbReference type="GO" id="GO:0008270">
    <property type="term" value="F:zinc ion binding"/>
    <property type="evidence" value="ECO:0007669"/>
    <property type="project" value="InterPro"/>
</dbReference>